<dbReference type="PIRSF" id="PIRSF010130">
    <property type="entry name" value="PduL"/>
    <property type="match status" value="1"/>
</dbReference>
<organism evidence="11 12">
    <name type="scientific">Neobacillus paridis</name>
    <dbReference type="NCBI Taxonomy" id="2803862"/>
    <lineage>
        <taxon>Bacteria</taxon>
        <taxon>Bacillati</taxon>
        <taxon>Bacillota</taxon>
        <taxon>Bacilli</taxon>
        <taxon>Bacillales</taxon>
        <taxon>Bacillaceae</taxon>
        <taxon>Neobacillus</taxon>
    </lineage>
</organism>
<comment type="catalytic activity">
    <reaction evidence="9 10">
        <text>propanoyl-CoA + phosphate = propanoyl phosphate + CoA</text>
        <dbReference type="Rhea" id="RHEA:28046"/>
        <dbReference type="ChEBI" id="CHEBI:43474"/>
        <dbReference type="ChEBI" id="CHEBI:57287"/>
        <dbReference type="ChEBI" id="CHEBI:57392"/>
        <dbReference type="ChEBI" id="CHEBI:58933"/>
        <dbReference type="EC" id="2.3.1.222"/>
    </reaction>
</comment>
<comment type="function">
    <text evidence="10">Involved in 1,2-propanediol (1,2-PD) degradation by catalyzing the conversion of propanoyl-CoA to propanoyl-phosphate.</text>
</comment>
<name>A0ABS1TUP2_9BACI</name>
<keyword evidence="12" id="KW-1185">Reference proteome</keyword>
<evidence type="ECO:0000256" key="5">
    <source>
        <dbReference type="ARBA" id="ARBA00022679"/>
    </source>
</evidence>
<evidence type="ECO:0000256" key="7">
    <source>
        <dbReference type="ARBA" id="ARBA00022833"/>
    </source>
</evidence>
<dbReference type="NCBIfam" id="NF040837">
    <property type="entry name" value="BMC_EutD_Gpos"/>
    <property type="match status" value="1"/>
</dbReference>
<keyword evidence="5 10" id="KW-0808">Transferase</keyword>
<evidence type="ECO:0000256" key="1">
    <source>
        <dbReference type="ARBA" id="ARBA00001947"/>
    </source>
</evidence>
<dbReference type="PANTHER" id="PTHR39453:SF1">
    <property type="entry name" value="PHOSPHATE PROPANOYLTRANSFERASE"/>
    <property type="match status" value="1"/>
</dbReference>
<evidence type="ECO:0000256" key="4">
    <source>
        <dbReference type="ARBA" id="ARBA00020837"/>
    </source>
</evidence>
<accession>A0ABS1TUP2</accession>
<dbReference type="RefSeq" id="WP_202656012.1">
    <property type="nucleotide sequence ID" value="NZ_JAESWB010000365.1"/>
</dbReference>
<protein>
    <recommendedName>
        <fullName evidence="4 10">Phosphate propanoyltransferase</fullName>
        <ecNumber evidence="3 10">2.3.1.222</ecNumber>
    </recommendedName>
</protein>
<evidence type="ECO:0000313" key="11">
    <source>
        <dbReference type="EMBL" id="MBL4954769.1"/>
    </source>
</evidence>
<evidence type="ECO:0000256" key="3">
    <source>
        <dbReference type="ARBA" id="ARBA00012206"/>
    </source>
</evidence>
<gene>
    <name evidence="11" type="ORF">JK635_21660</name>
</gene>
<keyword evidence="6" id="KW-0479">Metal-binding</keyword>
<keyword evidence="8 10" id="KW-0012">Acyltransferase</keyword>
<evidence type="ECO:0000256" key="10">
    <source>
        <dbReference type="PIRNR" id="PIRNR010130"/>
    </source>
</evidence>
<dbReference type="PANTHER" id="PTHR39453">
    <property type="entry name" value="PHOSPHATE PROPANOYLTRANSFERASE"/>
    <property type="match status" value="1"/>
</dbReference>
<keyword evidence="7" id="KW-0862">Zinc</keyword>
<dbReference type="NCBIfam" id="NF011652">
    <property type="entry name" value="PRK15070.1"/>
    <property type="match status" value="1"/>
</dbReference>
<proteinExistence type="inferred from homology"/>
<dbReference type="Proteomes" id="UP000623967">
    <property type="component" value="Unassembled WGS sequence"/>
</dbReference>
<comment type="similarity">
    <text evidence="2 10">Belongs to the PduL family.</text>
</comment>
<dbReference type="Pfam" id="PF06130">
    <property type="entry name" value="PTAC"/>
    <property type="match status" value="1"/>
</dbReference>
<evidence type="ECO:0000256" key="9">
    <source>
        <dbReference type="ARBA" id="ARBA00047589"/>
    </source>
</evidence>
<comment type="cofactor">
    <cofactor evidence="1">
        <name>Zn(2+)</name>
        <dbReference type="ChEBI" id="CHEBI:29105"/>
    </cofactor>
</comment>
<comment type="pathway">
    <text evidence="10">Polyol metabolism; 1,2-propanediol degradation.</text>
</comment>
<evidence type="ECO:0000313" key="12">
    <source>
        <dbReference type="Proteomes" id="UP000623967"/>
    </source>
</evidence>
<reference evidence="11 12" key="1">
    <citation type="submission" date="2021-01" db="EMBL/GenBank/DDBJ databases">
        <title>Genome public.</title>
        <authorList>
            <person name="Liu C."/>
            <person name="Sun Q."/>
        </authorList>
    </citation>
    <scope>NUCLEOTIDE SEQUENCE [LARGE SCALE GENOMIC DNA]</scope>
    <source>
        <strain evidence="11 12">YIM B02564</strain>
    </source>
</reference>
<dbReference type="EC" id="2.3.1.222" evidence="3 10"/>
<comment type="caution">
    <text evidence="11">The sequence shown here is derived from an EMBL/GenBank/DDBJ whole genome shotgun (WGS) entry which is preliminary data.</text>
</comment>
<sequence>MQIETLITEVFSKVKEQFIEVEASGRHIHLNRTAIDQLFGEGYQLTKNRELSQPGQFVCKERLTIIGPKGKFENVVILGPERKDSQVEVSLTDAVTLGIKAPVRESGNIFGTPSIILKSPIAKIMLPNGVIAAKRHIHVSPEDAKRFKLEDKEIVQVKVYGSRPLIFDDVLVRVSEKYRTYMHIDYDEANACGFSKGTLGRIIKNGA</sequence>
<dbReference type="InterPro" id="IPR008300">
    <property type="entry name" value="PTAC"/>
</dbReference>
<evidence type="ECO:0000256" key="2">
    <source>
        <dbReference type="ARBA" id="ARBA00007342"/>
    </source>
</evidence>
<evidence type="ECO:0000256" key="6">
    <source>
        <dbReference type="ARBA" id="ARBA00022723"/>
    </source>
</evidence>
<evidence type="ECO:0000256" key="8">
    <source>
        <dbReference type="ARBA" id="ARBA00023315"/>
    </source>
</evidence>
<dbReference type="EMBL" id="JAESWB010000365">
    <property type="protein sequence ID" value="MBL4954769.1"/>
    <property type="molecule type" value="Genomic_DNA"/>
</dbReference>